<evidence type="ECO:0000256" key="4">
    <source>
        <dbReference type="ARBA" id="ARBA00022833"/>
    </source>
</evidence>
<dbReference type="Gene3D" id="4.10.1000.10">
    <property type="entry name" value="Zinc finger, CCCH-type"/>
    <property type="match status" value="2"/>
</dbReference>
<evidence type="ECO:0000256" key="3">
    <source>
        <dbReference type="ARBA" id="ARBA00022771"/>
    </source>
</evidence>
<keyword evidence="2" id="KW-0677">Repeat</keyword>
<dbReference type="EMBL" id="JAHRHJ020000008">
    <property type="protein sequence ID" value="KAH9305277.1"/>
    <property type="molecule type" value="Genomic_DNA"/>
</dbReference>
<dbReference type="PROSITE" id="PS50103">
    <property type="entry name" value="ZF_C3H1"/>
    <property type="match status" value="3"/>
</dbReference>
<dbReference type="OMA" id="CFNAICE"/>
<gene>
    <name evidence="8" type="ORF">KI387_009681</name>
</gene>
<keyword evidence="1 6" id="KW-0479">Metal-binding</keyword>
<evidence type="ECO:0000313" key="9">
    <source>
        <dbReference type="Proteomes" id="UP000824469"/>
    </source>
</evidence>
<evidence type="ECO:0000256" key="1">
    <source>
        <dbReference type="ARBA" id="ARBA00022723"/>
    </source>
</evidence>
<dbReference type="FunFam" id="4.10.1000.10:FF:000022">
    <property type="entry name" value="Zinc finger CCCH domain-containing protein 7"/>
    <property type="match status" value="1"/>
</dbReference>
<keyword evidence="4 6" id="KW-0862">Zinc</keyword>
<feature type="zinc finger region" description="C3H1-type" evidence="6">
    <location>
        <begin position="352"/>
        <end position="379"/>
    </location>
</feature>
<proteinExistence type="predicted"/>
<comment type="caution">
    <text evidence="8">The sequence shown here is derived from an EMBL/GenBank/DDBJ whole genome shotgun (WGS) entry which is preliminary data.</text>
</comment>
<feature type="domain" description="C3H1-type" evidence="7">
    <location>
        <begin position="270"/>
        <end position="299"/>
    </location>
</feature>
<organism evidence="8 9">
    <name type="scientific">Taxus chinensis</name>
    <name type="common">Chinese yew</name>
    <name type="synonym">Taxus wallichiana var. chinensis</name>
    <dbReference type="NCBI Taxonomy" id="29808"/>
    <lineage>
        <taxon>Eukaryota</taxon>
        <taxon>Viridiplantae</taxon>
        <taxon>Streptophyta</taxon>
        <taxon>Embryophyta</taxon>
        <taxon>Tracheophyta</taxon>
        <taxon>Spermatophyta</taxon>
        <taxon>Pinopsida</taxon>
        <taxon>Pinidae</taxon>
        <taxon>Conifers II</taxon>
        <taxon>Cupressales</taxon>
        <taxon>Taxaceae</taxon>
        <taxon>Taxus</taxon>
    </lineage>
</organism>
<feature type="domain" description="C3H1-type" evidence="7">
    <location>
        <begin position="352"/>
        <end position="379"/>
    </location>
</feature>
<dbReference type="GO" id="GO:0003677">
    <property type="term" value="F:DNA binding"/>
    <property type="evidence" value="ECO:0007669"/>
    <property type="project" value="UniProtKB-KW"/>
</dbReference>
<dbReference type="GO" id="GO:0005634">
    <property type="term" value="C:nucleus"/>
    <property type="evidence" value="ECO:0007669"/>
    <property type="project" value="UniProtKB-ARBA"/>
</dbReference>
<feature type="domain" description="C3H1-type" evidence="7">
    <location>
        <begin position="325"/>
        <end position="351"/>
    </location>
</feature>
<sequence length="525" mass="58596">LKQKKNWTSQSSWVWTLGKGESSNVHLLQSRRVTPLLFPWKRPSYGKSGLGGKLKAVPSISKGSSLSLIRKKLKRLQKRDTVYTKSSNGFSLHRSGVLSIGGSNLKWTKSIEKRSKQASEEITMAVAAAERKKREAKGIGDVVASVSKANAARRSSKPARGIKLRARKSRQATGERIVQVGLFRYKMDPSKRTLQMIPAEGSTCSFNTSSASNTIDTAKLATPRRVSIGGDEYLRVGNGNQLVRDPKKVCRVLASEKVRWSLHTARCRLAKRQQYCQFFTRFGKCNKEDGKCPYIHDREKVAVCTKFLKGACFNAICELTHKIIPERMEDCSYFLKGFCTNEKCPYRHVNVNPKAPVCDGFLKGYCAEGDKCNKKHTYVCPQYAATSECPERLSCKLHHPKKKDKSKGSSKRKGGIISKRRYFVTDGLGISELASTLFRFHSEEQTALDLPSRALECVEFISLDSIEEDVDDSNLICGALSPMKRSEADFLSSIGLPVADIDLMIKPVRLLRKEQAVDTSMGQGY</sequence>
<dbReference type="AlphaFoldDB" id="A0AA38FK20"/>
<protein>
    <recommendedName>
        <fullName evidence="7">C3H1-type domain-containing protein</fullName>
    </recommendedName>
</protein>
<dbReference type="SMART" id="SM00356">
    <property type="entry name" value="ZnF_C3H1"/>
    <property type="match status" value="5"/>
</dbReference>
<keyword evidence="3 6" id="KW-0863">Zinc-finger</keyword>
<dbReference type="PANTHER" id="PTHR46156:SF1">
    <property type="entry name" value="ZINC FINGER CCCH DOMAIN-CONTAINING PROTEIN 3"/>
    <property type="match status" value="1"/>
</dbReference>
<reference evidence="8 9" key="1">
    <citation type="journal article" date="2021" name="Nat. Plants">
        <title>The Taxus genome provides insights into paclitaxel biosynthesis.</title>
        <authorList>
            <person name="Xiong X."/>
            <person name="Gou J."/>
            <person name="Liao Q."/>
            <person name="Li Y."/>
            <person name="Zhou Q."/>
            <person name="Bi G."/>
            <person name="Li C."/>
            <person name="Du R."/>
            <person name="Wang X."/>
            <person name="Sun T."/>
            <person name="Guo L."/>
            <person name="Liang H."/>
            <person name="Lu P."/>
            <person name="Wu Y."/>
            <person name="Zhang Z."/>
            <person name="Ro D.K."/>
            <person name="Shang Y."/>
            <person name="Huang S."/>
            <person name="Yan J."/>
        </authorList>
    </citation>
    <scope>NUCLEOTIDE SEQUENCE [LARGE SCALE GENOMIC DNA]</scope>
    <source>
        <strain evidence="8">Ta-2019</strain>
    </source>
</reference>
<evidence type="ECO:0000256" key="5">
    <source>
        <dbReference type="ARBA" id="ARBA00023125"/>
    </source>
</evidence>
<keyword evidence="5" id="KW-0238">DNA-binding</keyword>
<keyword evidence="9" id="KW-1185">Reference proteome</keyword>
<dbReference type="FunFam" id="4.10.1000.10:FF:000008">
    <property type="entry name" value="zinc finger CCCH domain-containing protein 3"/>
    <property type="match status" value="1"/>
</dbReference>
<dbReference type="GO" id="GO:0008270">
    <property type="term" value="F:zinc ion binding"/>
    <property type="evidence" value="ECO:0007669"/>
    <property type="project" value="UniProtKB-KW"/>
</dbReference>
<dbReference type="PANTHER" id="PTHR46156">
    <property type="entry name" value="CCCH ZINGC FINGER"/>
    <property type="match status" value="1"/>
</dbReference>
<dbReference type="Proteomes" id="UP000824469">
    <property type="component" value="Unassembled WGS sequence"/>
</dbReference>
<evidence type="ECO:0000256" key="2">
    <source>
        <dbReference type="ARBA" id="ARBA00022737"/>
    </source>
</evidence>
<name>A0AA38FK20_TAXCH</name>
<feature type="zinc finger region" description="C3H1-type" evidence="6">
    <location>
        <begin position="270"/>
        <end position="299"/>
    </location>
</feature>
<evidence type="ECO:0000256" key="6">
    <source>
        <dbReference type="PROSITE-ProRule" id="PRU00723"/>
    </source>
</evidence>
<feature type="zinc finger region" description="C3H1-type" evidence="6">
    <location>
        <begin position="325"/>
        <end position="351"/>
    </location>
</feature>
<feature type="non-terminal residue" evidence="8">
    <location>
        <position position="1"/>
    </location>
</feature>
<evidence type="ECO:0000313" key="8">
    <source>
        <dbReference type="EMBL" id="KAH9305277.1"/>
    </source>
</evidence>
<evidence type="ECO:0000259" key="7">
    <source>
        <dbReference type="PROSITE" id="PS50103"/>
    </source>
</evidence>
<dbReference type="InterPro" id="IPR000571">
    <property type="entry name" value="Znf_CCCH"/>
</dbReference>
<accession>A0AA38FK20</accession>